<organism evidence="2 3">
    <name type="scientific">Caminibacter pacificus</name>
    <dbReference type="NCBI Taxonomy" id="1424653"/>
    <lineage>
        <taxon>Bacteria</taxon>
        <taxon>Pseudomonadati</taxon>
        <taxon>Campylobacterota</taxon>
        <taxon>Epsilonproteobacteria</taxon>
        <taxon>Nautiliales</taxon>
        <taxon>Nautiliaceae</taxon>
        <taxon>Caminibacter</taxon>
    </lineage>
</organism>
<evidence type="ECO:0000313" key="4">
    <source>
        <dbReference type="Proteomes" id="UP000298805"/>
    </source>
</evidence>
<reference evidence="2 3" key="2">
    <citation type="submission" date="2018-11" db="EMBL/GenBank/DDBJ databases">
        <title>Genomic Encyclopedia of Type Strains, Phase IV (KMG-IV): sequencing the most valuable type-strain genomes for metagenomic binning, comparative biology and taxonomic classification.</title>
        <authorList>
            <person name="Goeker M."/>
        </authorList>
    </citation>
    <scope>NUCLEOTIDE SEQUENCE [LARGE SCALE GENOMIC DNA]</scope>
    <source>
        <strain evidence="2 3">DSM 27783</strain>
    </source>
</reference>
<name>A0AAJ4RBF8_9BACT</name>
<reference evidence="1" key="3">
    <citation type="submission" date="2019-06" db="EMBL/GenBank/DDBJ databases">
        <title>A comparative analysis of the Nautiliaceae.</title>
        <authorList>
            <person name="Grosche A."/>
            <person name="Smedile F."/>
            <person name="Vetriani C."/>
        </authorList>
    </citation>
    <scope>NUCLEOTIDE SEQUENCE</scope>
    <source>
        <strain evidence="1">TB6</strain>
    </source>
</reference>
<proteinExistence type="predicted"/>
<dbReference type="RefSeq" id="WP_123352992.1">
    <property type="nucleotide sequence ID" value="NZ_CP027432.2"/>
</dbReference>
<dbReference type="EMBL" id="RJVK01000004">
    <property type="protein sequence ID" value="ROR39113.1"/>
    <property type="molecule type" value="Genomic_DNA"/>
</dbReference>
<protein>
    <submittedName>
        <fullName evidence="2">Uncharacterized protein</fullName>
    </submittedName>
</protein>
<evidence type="ECO:0000313" key="3">
    <source>
        <dbReference type="Proteomes" id="UP000272781"/>
    </source>
</evidence>
<dbReference type="Proteomes" id="UP000298805">
    <property type="component" value="Chromosome"/>
</dbReference>
<gene>
    <name evidence="1" type="ORF">C6V80_08880</name>
    <name evidence="2" type="ORF">EDC58_1611</name>
</gene>
<sequence>MKKRQVIIIGVVVFLLLSGFLVYKSPVGAGIVKEYIFSKISFLKNFEIKSFNYSFNNFSIDLEKDNNKVSIFGNLFPFNAVYEAKLLDLEKVTKDFRGSVLSSGNIKYEDAVNISGNAILADGYGEFLLKLTNSLGGNFKGSGFNIQKLFYMVKLNFPYLLGNVDLDIDFVNNMAKTKFIHKGKLQFKNLTIPIELNGNVFIMDRENYNLQSKFKSDSGSGDIFVTSKNGVLSVKGNIKKMKFINLKELTLYPFHYHADISFNYSQSDDILNFKSDTFEGYYNKEIYIQLKNQPSSDFFKYVNITPFIEGVVTGSISIGDKGNYDILFNNAKFLPNNYTRYILRTSGANLAQNQTIFVKGTFDKYHLVFNLLSKTKDYSLSVEDGLYSYNGSFNFTLSIVRHNRYYKYEINNAGIKLIKTKSLDTTSSETLVF</sequence>
<accession>A0AAJ4RBF8</accession>
<dbReference type="EMBL" id="CP027432">
    <property type="protein sequence ID" value="QCI29068.1"/>
    <property type="molecule type" value="Genomic_DNA"/>
</dbReference>
<dbReference type="AlphaFoldDB" id="A0AAJ4RBF8"/>
<dbReference type="Proteomes" id="UP000272781">
    <property type="component" value="Unassembled WGS sequence"/>
</dbReference>
<keyword evidence="4" id="KW-1185">Reference proteome</keyword>
<evidence type="ECO:0000313" key="2">
    <source>
        <dbReference type="EMBL" id="ROR39113.1"/>
    </source>
</evidence>
<reference evidence="4" key="1">
    <citation type="submission" date="2018-03" db="EMBL/GenBank/DDBJ databases">
        <title>A comparative analysis of the Nautiliaceae.</title>
        <authorList>
            <person name="Grosche A."/>
            <person name="Smedile F."/>
            <person name="Vetriani C."/>
        </authorList>
    </citation>
    <scope>NUCLEOTIDE SEQUENCE [LARGE SCALE GENOMIC DNA]</scope>
    <source>
        <strain evidence="4">TB6</strain>
    </source>
</reference>
<evidence type="ECO:0000313" key="1">
    <source>
        <dbReference type="EMBL" id="QCI29068.1"/>
    </source>
</evidence>